<reference evidence="1 2" key="1">
    <citation type="submission" date="2018-05" db="EMBL/GenBank/DDBJ databases">
        <title>Salinimonas sp. HMF8227 Genome sequencing and assembly.</title>
        <authorList>
            <person name="Kang H."/>
            <person name="Kang J."/>
            <person name="Cha I."/>
            <person name="Kim H."/>
            <person name="Joh K."/>
        </authorList>
    </citation>
    <scope>NUCLEOTIDE SEQUENCE [LARGE SCALE GENOMIC DNA]</scope>
    <source>
        <strain evidence="1 2">HMF8227</strain>
    </source>
</reference>
<dbReference type="EMBL" id="CP029347">
    <property type="protein sequence ID" value="AWL12825.1"/>
    <property type="molecule type" value="Genomic_DNA"/>
</dbReference>
<evidence type="ECO:0000313" key="2">
    <source>
        <dbReference type="Proteomes" id="UP000245728"/>
    </source>
</evidence>
<organism evidence="1 2">
    <name type="scientific">Saliniradius amylolyticus</name>
    <dbReference type="NCBI Taxonomy" id="2183582"/>
    <lineage>
        <taxon>Bacteria</taxon>
        <taxon>Pseudomonadati</taxon>
        <taxon>Pseudomonadota</taxon>
        <taxon>Gammaproteobacteria</taxon>
        <taxon>Alteromonadales</taxon>
        <taxon>Alteromonadaceae</taxon>
        <taxon>Saliniradius</taxon>
    </lineage>
</organism>
<sequence length="40" mass="4261">MKIYGVDRAEAITILAIEHGDSDGDVISIDEDLDKGSPNS</sequence>
<gene>
    <name evidence="1" type="ORF">HMF8227_02373</name>
</gene>
<name>A0A2S2E591_9ALTE</name>
<protein>
    <submittedName>
        <fullName evidence="1">Uncharacterized protein</fullName>
    </submittedName>
</protein>
<evidence type="ECO:0000313" key="1">
    <source>
        <dbReference type="EMBL" id="AWL12825.1"/>
    </source>
</evidence>
<accession>A0A2S2E591</accession>
<dbReference type="KEGG" id="salh:HMF8227_02373"/>
<proteinExistence type="predicted"/>
<dbReference type="AlphaFoldDB" id="A0A2S2E591"/>
<keyword evidence="2" id="KW-1185">Reference proteome</keyword>
<dbReference type="Proteomes" id="UP000245728">
    <property type="component" value="Chromosome"/>
</dbReference>